<feature type="domain" description="EGF-like" evidence="11">
    <location>
        <begin position="305"/>
        <end position="342"/>
    </location>
</feature>
<dbReference type="InterPro" id="IPR000742">
    <property type="entry name" value="EGF"/>
</dbReference>
<feature type="region of interest" description="Disordered" evidence="9">
    <location>
        <begin position="759"/>
        <end position="788"/>
    </location>
</feature>
<reference evidence="14" key="1">
    <citation type="submission" date="2025-08" db="UniProtKB">
        <authorList>
            <consortium name="RefSeq"/>
        </authorList>
    </citation>
    <scope>IDENTIFICATION</scope>
    <source>
        <tissue evidence="14">Brain</tissue>
    </source>
</reference>
<evidence type="ECO:0000259" key="11">
    <source>
        <dbReference type="PROSITE" id="PS50026"/>
    </source>
</evidence>
<feature type="domain" description="VWFA" evidence="12">
    <location>
        <begin position="60"/>
        <end position="232"/>
    </location>
</feature>
<dbReference type="InterPro" id="IPR002035">
    <property type="entry name" value="VWF_A"/>
</dbReference>
<evidence type="ECO:0000256" key="2">
    <source>
        <dbReference type="ARBA" id="ARBA00022525"/>
    </source>
</evidence>
<dbReference type="FunFam" id="3.40.50.410:FF:000004">
    <property type="entry name" value="collagen alpha-6(VI) chain"/>
    <property type="match status" value="1"/>
</dbReference>
<sequence length="803" mass="87459">MLNSAWCPNMHPDIHLSLLLTLLLLQVQQGCTVQEIQTSHENIVKINSAGEMMQCSSAMDILFLMDGSYSVGKGSFERSKHYAIKLCQALDIGPDKVRVGLIQFGSTPQLEFSLDSYTTKQELKKHMKKISYRGGSTQTGLALKYILRKGFPGGRNSSTAARIAILLSDGRSQGNVVQAAAQLREAGVVLFAIGLRYPRWEELHALASEPMESHVFFAEHFYDAVNGLYTTLATFSVCNATPAGCQMESFPCERKTLETVKELQGNFMCWKGSKGYSPYTSLCPYYRYSKAYKRHQTVCHRTICPDPCDSQPCLNGGTCVSEGPEGYHCVCPPGYGGDPHCAPALSLDCSVDLLFLLEGSATLTLEGFLRLKSFLKRFLQTVIGSDSPSKVGLAVFGGEARVEAQVGKFKGDLRGLLKAVDALQPVGGETKTGQALRYVTRHGFMSTPVFADVSDDLPRVVVLITATPSFDEVVEPSKYARDREIFLIGVGPDYLKGQLNNITGNPQRTLTYTSPDRFTAKIPELKAKICSVDTQGCLGQAVDLVFALDASGGVGSDNFATLRDFVRSLTVQFDINRDVAQVALVAYGRRATTVFNLDTHETGSAILKAVGDANYMGGVASTGAALLHVHSNVLTVAKGARPGVNKAVVVVTDGSGGDDAAVPAQKIRDNGVSLFVIGIGDVQRERLLQIAGSEERMISVPSYEDLKYFEDVLVQMLCSEVKKPVNLCSPNPCMNDGTCILSGGSFRCECRGYEGPHCETRSSRSSSRGDLPRPAGLKRRSRQKKSHQELLHHYKLHRRRHAA</sequence>
<dbReference type="Gene3D" id="3.40.50.410">
    <property type="entry name" value="von Willebrand factor, type A domain"/>
    <property type="match status" value="3"/>
</dbReference>
<dbReference type="CDD" id="cd01450">
    <property type="entry name" value="vWFA_subfamily_ECM"/>
    <property type="match status" value="1"/>
</dbReference>
<dbReference type="SMART" id="SM00181">
    <property type="entry name" value="EGF"/>
    <property type="match status" value="2"/>
</dbReference>
<organism evidence="13 14">
    <name type="scientific">Lates calcarifer</name>
    <name type="common">Barramundi</name>
    <name type="synonym">Holocentrus calcarifer</name>
    <dbReference type="NCBI Taxonomy" id="8187"/>
    <lineage>
        <taxon>Eukaryota</taxon>
        <taxon>Metazoa</taxon>
        <taxon>Chordata</taxon>
        <taxon>Craniata</taxon>
        <taxon>Vertebrata</taxon>
        <taxon>Euteleostomi</taxon>
        <taxon>Actinopterygii</taxon>
        <taxon>Neopterygii</taxon>
        <taxon>Teleostei</taxon>
        <taxon>Neoteleostei</taxon>
        <taxon>Acanthomorphata</taxon>
        <taxon>Carangaria</taxon>
        <taxon>Carangaria incertae sedis</taxon>
        <taxon>Centropomidae</taxon>
        <taxon>Lates</taxon>
    </lineage>
</organism>
<keyword evidence="5" id="KW-0677">Repeat</keyword>
<dbReference type="PROSITE" id="PS50026">
    <property type="entry name" value="EGF_3"/>
    <property type="match status" value="2"/>
</dbReference>
<feature type="domain" description="VWFA" evidence="12">
    <location>
        <begin position="352"/>
        <end position="529"/>
    </location>
</feature>
<comment type="subcellular location">
    <subcellularLocation>
        <location evidence="1">Secreted</location>
    </subcellularLocation>
</comment>
<dbReference type="CTD" id="340706"/>
<evidence type="ECO:0000256" key="6">
    <source>
        <dbReference type="ARBA" id="ARBA00023157"/>
    </source>
</evidence>
<dbReference type="Pfam" id="PF00008">
    <property type="entry name" value="EGF"/>
    <property type="match status" value="2"/>
</dbReference>
<gene>
    <name evidence="14" type="primary">vwa2</name>
</gene>
<dbReference type="PANTHER" id="PTHR24020:SF37">
    <property type="entry name" value="VON WILLEBRAND FACTOR A DOMAIN-CONTAINING PROTEIN 2"/>
    <property type="match status" value="1"/>
</dbReference>
<dbReference type="SUPFAM" id="SSF53300">
    <property type="entry name" value="vWA-like"/>
    <property type="match status" value="3"/>
</dbReference>
<dbReference type="InterPro" id="IPR036465">
    <property type="entry name" value="vWFA_dom_sf"/>
</dbReference>
<evidence type="ECO:0000256" key="1">
    <source>
        <dbReference type="ARBA" id="ARBA00004613"/>
    </source>
</evidence>
<dbReference type="GO" id="GO:0005576">
    <property type="term" value="C:extracellular region"/>
    <property type="evidence" value="ECO:0007669"/>
    <property type="project" value="UniProtKB-SubCell"/>
</dbReference>
<dbReference type="PRINTS" id="PR00453">
    <property type="entry name" value="VWFADOMAIN"/>
</dbReference>
<evidence type="ECO:0000256" key="7">
    <source>
        <dbReference type="ARBA" id="ARBA00023180"/>
    </source>
</evidence>
<dbReference type="PROSITE" id="PS50234">
    <property type="entry name" value="VWFA"/>
    <property type="match status" value="3"/>
</dbReference>
<dbReference type="PROSITE" id="PS01186">
    <property type="entry name" value="EGF_2"/>
    <property type="match status" value="1"/>
</dbReference>
<keyword evidence="7" id="KW-0325">Glycoprotein</keyword>
<keyword evidence="6" id="KW-1015">Disulfide bond</keyword>
<dbReference type="Gene3D" id="2.10.25.10">
    <property type="entry name" value="Laminin"/>
    <property type="match status" value="2"/>
</dbReference>
<accession>A0AAJ7VHL1</accession>
<evidence type="ECO:0000259" key="12">
    <source>
        <dbReference type="PROSITE" id="PS50234"/>
    </source>
</evidence>
<dbReference type="AlphaFoldDB" id="A0AAJ7VHL1"/>
<dbReference type="FunFam" id="3.40.50.410:FF:000047">
    <property type="entry name" value="von Willebrand factor A domain containing 2"/>
    <property type="match status" value="1"/>
</dbReference>
<evidence type="ECO:0000313" key="14">
    <source>
        <dbReference type="RefSeq" id="XP_018554251.1"/>
    </source>
</evidence>
<dbReference type="RefSeq" id="XP_018554251.1">
    <property type="nucleotide sequence ID" value="XM_018698735.2"/>
</dbReference>
<dbReference type="FunFam" id="2.10.25.10:FF:000066">
    <property type="entry name" value="FAT atypical cadherin 4"/>
    <property type="match status" value="1"/>
</dbReference>
<evidence type="ECO:0000256" key="8">
    <source>
        <dbReference type="PROSITE-ProRule" id="PRU00076"/>
    </source>
</evidence>
<dbReference type="InterPro" id="IPR001881">
    <property type="entry name" value="EGF-like_Ca-bd_dom"/>
</dbReference>
<dbReference type="CDD" id="cd00053">
    <property type="entry name" value="EGF"/>
    <property type="match status" value="1"/>
</dbReference>
<dbReference type="KEGG" id="lcf:108898727"/>
<dbReference type="Proteomes" id="UP000694890">
    <property type="component" value="Linkage group LG23"/>
</dbReference>
<evidence type="ECO:0000313" key="13">
    <source>
        <dbReference type="Proteomes" id="UP000694890"/>
    </source>
</evidence>
<proteinExistence type="predicted"/>
<dbReference type="SMART" id="SM00179">
    <property type="entry name" value="EGF_CA"/>
    <property type="match status" value="2"/>
</dbReference>
<dbReference type="InterPro" id="IPR050525">
    <property type="entry name" value="ECM_Assembly_Org"/>
</dbReference>
<name>A0AAJ7VHL1_LATCA</name>
<dbReference type="Pfam" id="PF00092">
    <property type="entry name" value="VWA"/>
    <property type="match status" value="3"/>
</dbReference>
<comment type="caution">
    <text evidence="8">Lacks conserved residue(s) required for the propagation of feature annotation.</text>
</comment>
<dbReference type="GO" id="GO:0005509">
    <property type="term" value="F:calcium ion binding"/>
    <property type="evidence" value="ECO:0007669"/>
    <property type="project" value="InterPro"/>
</dbReference>
<evidence type="ECO:0000256" key="10">
    <source>
        <dbReference type="SAM" id="SignalP"/>
    </source>
</evidence>
<evidence type="ECO:0000256" key="3">
    <source>
        <dbReference type="ARBA" id="ARBA00022536"/>
    </source>
</evidence>
<dbReference type="FunFam" id="3.40.50.410:FF:000054">
    <property type="entry name" value="von Willebrand factor A domain containing 2"/>
    <property type="match status" value="1"/>
</dbReference>
<keyword evidence="2" id="KW-0964">Secreted</keyword>
<keyword evidence="3 8" id="KW-0245">EGF-like domain</keyword>
<feature type="chain" id="PRO_5042554807" evidence="10">
    <location>
        <begin position="31"/>
        <end position="803"/>
    </location>
</feature>
<evidence type="ECO:0000256" key="4">
    <source>
        <dbReference type="ARBA" id="ARBA00022729"/>
    </source>
</evidence>
<feature type="domain" description="VWFA" evidence="12">
    <location>
        <begin position="543"/>
        <end position="717"/>
    </location>
</feature>
<dbReference type="GeneID" id="108898727"/>
<feature type="domain" description="EGF-like" evidence="11">
    <location>
        <begin position="724"/>
        <end position="759"/>
    </location>
</feature>
<keyword evidence="4 10" id="KW-0732">Signal</keyword>
<dbReference type="SMART" id="SM00327">
    <property type="entry name" value="VWA"/>
    <property type="match status" value="3"/>
</dbReference>
<protein>
    <submittedName>
        <fullName evidence="14">LOW QUALITY PROTEIN: von Willebrand factor A domain-containing protein 2</fullName>
    </submittedName>
</protein>
<dbReference type="PANTHER" id="PTHR24020">
    <property type="entry name" value="COLLAGEN ALPHA"/>
    <property type="match status" value="1"/>
</dbReference>
<dbReference type="CDD" id="cd00054">
    <property type="entry name" value="EGF_CA"/>
    <property type="match status" value="1"/>
</dbReference>
<feature type="compositionally biased region" description="Basic residues" evidence="9">
    <location>
        <begin position="776"/>
        <end position="785"/>
    </location>
</feature>
<evidence type="ECO:0000256" key="5">
    <source>
        <dbReference type="ARBA" id="ARBA00022737"/>
    </source>
</evidence>
<evidence type="ECO:0000256" key="9">
    <source>
        <dbReference type="SAM" id="MobiDB-lite"/>
    </source>
</evidence>
<feature type="signal peptide" evidence="10">
    <location>
        <begin position="1"/>
        <end position="30"/>
    </location>
</feature>
<dbReference type="SUPFAM" id="SSF57196">
    <property type="entry name" value="EGF/Laminin"/>
    <property type="match status" value="1"/>
</dbReference>